<organism evidence="2 3">
    <name type="scientific">Mariniphaga sediminis</name>
    <dbReference type="NCBI Taxonomy" id="1628158"/>
    <lineage>
        <taxon>Bacteria</taxon>
        <taxon>Pseudomonadati</taxon>
        <taxon>Bacteroidota</taxon>
        <taxon>Bacteroidia</taxon>
        <taxon>Marinilabiliales</taxon>
        <taxon>Prolixibacteraceae</taxon>
        <taxon>Mariniphaga</taxon>
    </lineage>
</organism>
<gene>
    <name evidence="2" type="ORF">D1164_01665</name>
</gene>
<feature type="domain" description="DUF6398" evidence="1">
    <location>
        <begin position="12"/>
        <end position="115"/>
    </location>
</feature>
<proteinExistence type="predicted"/>
<reference evidence="2 3" key="1">
    <citation type="journal article" date="2015" name="Int. J. Syst. Evol. Microbiol.">
        <title>Mariniphaga sediminis sp. nov., isolated from coastal sediment.</title>
        <authorList>
            <person name="Wang F.Q."/>
            <person name="Shen Q.Y."/>
            <person name="Chen G.J."/>
            <person name="Du Z.J."/>
        </authorList>
    </citation>
    <scope>NUCLEOTIDE SEQUENCE [LARGE SCALE GENOMIC DNA]</scope>
    <source>
        <strain evidence="2 3">SY21</strain>
    </source>
</reference>
<name>A0A399DAG8_9BACT</name>
<evidence type="ECO:0000313" key="3">
    <source>
        <dbReference type="Proteomes" id="UP000266441"/>
    </source>
</evidence>
<dbReference type="AlphaFoldDB" id="A0A399DAG8"/>
<accession>A0A399DAG8</accession>
<dbReference type="OrthoDB" id="6399948at2"/>
<evidence type="ECO:0000259" key="1">
    <source>
        <dbReference type="Pfam" id="PF19935"/>
    </source>
</evidence>
<dbReference type="RefSeq" id="WP_119348186.1">
    <property type="nucleotide sequence ID" value="NZ_QWET01000001.1"/>
</dbReference>
<protein>
    <recommendedName>
        <fullName evidence="1">DUF6398 domain-containing protein</fullName>
    </recommendedName>
</protein>
<evidence type="ECO:0000313" key="2">
    <source>
        <dbReference type="EMBL" id="RIH67162.1"/>
    </source>
</evidence>
<dbReference type="InterPro" id="IPR045651">
    <property type="entry name" value="DUF6398"/>
</dbReference>
<keyword evidence="3" id="KW-1185">Reference proteome</keyword>
<dbReference type="EMBL" id="QWET01000001">
    <property type="protein sequence ID" value="RIH67162.1"/>
    <property type="molecule type" value="Genomic_DNA"/>
</dbReference>
<dbReference type="Proteomes" id="UP000266441">
    <property type="component" value="Unassembled WGS sequence"/>
</dbReference>
<comment type="caution">
    <text evidence="2">The sequence shown here is derived from an EMBL/GenBank/DDBJ whole genome shotgun (WGS) entry which is preliminary data.</text>
</comment>
<sequence>MRNTGKLNSEIIIKQVNAYCKKHLNSEYRDICTRVSQDLKEDEPGIFERGKAEIWSAAIVWAVGNANFLGDKSFEPYASLADICNYFNVNKSTVGQKASRIRDLLDINLWNPDYRTKNPAGDFIDSLVMTPEGFIIPANMLDDDLEEEQNAEPEDDEPTEYLVVLSSLKNVDNASLYQLEYIVRKALSAESKFIAIEKQHLKTVLITFYGTMADVVAMENKLQSSGFSIANLYYADYDNNEQ</sequence>
<dbReference type="Pfam" id="PF19935">
    <property type="entry name" value="DUF6398"/>
    <property type="match status" value="1"/>
</dbReference>